<evidence type="ECO:0000313" key="2">
    <source>
        <dbReference type="Proteomes" id="UP000244037"/>
    </source>
</evidence>
<evidence type="ECO:0000313" key="1">
    <source>
        <dbReference type="EMBL" id="PTW47792.1"/>
    </source>
</evidence>
<dbReference type="Proteomes" id="UP000244037">
    <property type="component" value="Unassembled WGS sequence"/>
</dbReference>
<comment type="caution">
    <text evidence="1">The sequence shown here is derived from an EMBL/GenBank/DDBJ whole genome shotgun (WGS) entry which is preliminary data.</text>
</comment>
<dbReference type="AlphaFoldDB" id="A0A8E2VIL5"/>
<accession>A0A8E2VIL5</accession>
<gene>
    <name evidence="1" type="ORF">C8N38_109150</name>
</gene>
<dbReference type="RefSeq" id="WP_108027630.1">
    <property type="nucleotide sequence ID" value="NZ_QAYC01000009.1"/>
</dbReference>
<sequence>MIYRPIAVSLTAITPILGGQAALAKAPSTVHATYRAASADQALARGKKIADLFTLNMTTPHVLQKLTDRTCWYRAGFYGTTWYLGA</sequence>
<reference evidence="1 2" key="1">
    <citation type="submission" date="2018-04" db="EMBL/GenBank/DDBJ databases">
        <title>Genomic Encyclopedia of Archaeal and Bacterial Type Strains, Phase II (KMG-II): from individual species to whole genera.</title>
        <authorList>
            <person name="Goeker M."/>
        </authorList>
    </citation>
    <scope>NUCLEOTIDE SEQUENCE [LARGE SCALE GENOMIC DNA]</scope>
    <source>
        <strain evidence="1 2">DSM 19783</strain>
    </source>
</reference>
<protein>
    <submittedName>
        <fullName evidence="1">Uncharacterized protein</fullName>
    </submittedName>
</protein>
<dbReference type="EMBL" id="QAYC01000009">
    <property type="protein sequence ID" value="PTW47792.1"/>
    <property type="molecule type" value="Genomic_DNA"/>
</dbReference>
<proteinExistence type="predicted"/>
<organism evidence="1 2">
    <name type="scientific">Rhodovulum kholense</name>
    <dbReference type="NCBI Taxonomy" id="453584"/>
    <lineage>
        <taxon>Bacteria</taxon>
        <taxon>Pseudomonadati</taxon>
        <taxon>Pseudomonadota</taxon>
        <taxon>Alphaproteobacteria</taxon>
        <taxon>Rhodobacterales</taxon>
        <taxon>Paracoccaceae</taxon>
        <taxon>Rhodovulum</taxon>
    </lineage>
</organism>
<name>A0A8E2VIL5_9RHOB</name>
<keyword evidence="2" id="KW-1185">Reference proteome</keyword>